<dbReference type="PRINTS" id="PR00722">
    <property type="entry name" value="CHYMOTRYPSIN"/>
</dbReference>
<dbReference type="EMBL" id="CAVLEF010000240">
    <property type="protein sequence ID" value="CAK1553820.1"/>
    <property type="molecule type" value="Genomic_DNA"/>
</dbReference>
<dbReference type="Proteomes" id="UP001497472">
    <property type="component" value="Unassembled WGS sequence"/>
</dbReference>
<dbReference type="SUPFAM" id="SSF50494">
    <property type="entry name" value="Trypsin-like serine proteases"/>
    <property type="match status" value="1"/>
</dbReference>
<name>A0AAV1JWY5_9NEOP</name>
<dbReference type="SMART" id="SM00020">
    <property type="entry name" value="Tryp_SPc"/>
    <property type="match status" value="1"/>
</dbReference>
<dbReference type="Pfam" id="PF18322">
    <property type="entry name" value="CLIP_1"/>
    <property type="match status" value="1"/>
</dbReference>
<dbReference type="Pfam" id="PF00089">
    <property type="entry name" value="Trypsin"/>
    <property type="match status" value="1"/>
</dbReference>
<protein>
    <recommendedName>
        <fullName evidence="5">Phenoloxidase-activating factor 2</fullName>
    </recommendedName>
    <alternativeName>
        <fullName evidence="6">Prophenoloxidase-activating factor II</fullName>
    </alternativeName>
</protein>
<evidence type="ECO:0000256" key="2">
    <source>
        <dbReference type="ARBA" id="ARBA00022525"/>
    </source>
</evidence>
<dbReference type="AlphaFoldDB" id="A0AAV1JWY5"/>
<reference evidence="9 10" key="1">
    <citation type="submission" date="2023-11" db="EMBL/GenBank/DDBJ databases">
        <authorList>
            <person name="Okamura Y."/>
        </authorList>
    </citation>
    <scope>NUCLEOTIDE SEQUENCE [LARGE SCALE GENOMIC DNA]</scope>
</reference>
<accession>A0AAV1JWY5</accession>
<dbReference type="GO" id="GO:0004252">
    <property type="term" value="F:serine-type endopeptidase activity"/>
    <property type="evidence" value="ECO:0007669"/>
    <property type="project" value="InterPro"/>
</dbReference>
<comment type="caution">
    <text evidence="9">The sequence shown here is derived from an EMBL/GenBank/DDBJ whole genome shotgun (WGS) entry which is preliminary data.</text>
</comment>
<keyword evidence="3" id="KW-1015">Disulfide bond</keyword>
<dbReference type="InterPro" id="IPR043504">
    <property type="entry name" value="Peptidase_S1_PA_chymotrypsin"/>
</dbReference>
<feature type="signal peptide" evidence="7">
    <location>
        <begin position="1"/>
        <end position="24"/>
    </location>
</feature>
<evidence type="ECO:0000256" key="3">
    <source>
        <dbReference type="ARBA" id="ARBA00023157"/>
    </source>
</evidence>
<sequence length="374" mass="41096">MLTYFATISSFALVLSLNLNPTNTVPSCVTQNNEPGTCVPYYQCNDNGTLNTDGVGVIDIRFGGETCPSYLDTCCRPSQTRGSDDPITPKPSINHNGCGWRNPNGLGFKTKGTSGDMAMYGEFPWMIAVLKLTPIDGKADETYKLYMAGGSLIHPSVVLTAAHSVMVEHHYLVRAGEWDTQTEKELYPYQERDVADVLLHDKFNQRNLHYDIALMFLESAVNMAPNVGIVCLPPPNEKPLPGARCLASGWGKDLFGKQGKYQVILKKVEVPVVDSEVCQKNLRTTRLGLYFKLSKTFMCAGGGEEDTCKGDGGSPLVCPIQHEADRYVQSGIVSWGISCREYGIPGVYVNVAILRPWIDKNVASRGFDTKVYSL</sequence>
<evidence type="ECO:0000256" key="1">
    <source>
        <dbReference type="ARBA" id="ARBA00004613"/>
    </source>
</evidence>
<dbReference type="CDD" id="cd00190">
    <property type="entry name" value="Tryp_SPc"/>
    <property type="match status" value="1"/>
</dbReference>
<keyword evidence="10" id="KW-1185">Reference proteome</keyword>
<evidence type="ECO:0000313" key="10">
    <source>
        <dbReference type="Proteomes" id="UP001497472"/>
    </source>
</evidence>
<dbReference type="InterPro" id="IPR051487">
    <property type="entry name" value="Ser/Thr_Proteases_Immune/Dev"/>
</dbReference>
<gene>
    <name evidence="9" type="ORF">LNINA_LOCUS12788</name>
</gene>
<dbReference type="Gene3D" id="2.40.10.10">
    <property type="entry name" value="Trypsin-like serine proteases"/>
    <property type="match status" value="1"/>
</dbReference>
<evidence type="ECO:0000256" key="7">
    <source>
        <dbReference type="SAM" id="SignalP"/>
    </source>
</evidence>
<feature type="domain" description="Peptidase S1" evidence="8">
    <location>
        <begin position="112"/>
        <end position="363"/>
    </location>
</feature>
<dbReference type="InterPro" id="IPR009003">
    <property type="entry name" value="Peptidase_S1_PA"/>
</dbReference>
<dbReference type="PANTHER" id="PTHR24256">
    <property type="entry name" value="TRYPTASE-RELATED"/>
    <property type="match status" value="1"/>
</dbReference>
<dbReference type="InterPro" id="IPR041515">
    <property type="entry name" value="PPAF-2-like_Clip"/>
</dbReference>
<evidence type="ECO:0000256" key="6">
    <source>
        <dbReference type="ARBA" id="ARBA00076468"/>
    </source>
</evidence>
<dbReference type="InterPro" id="IPR001314">
    <property type="entry name" value="Peptidase_S1A"/>
</dbReference>
<feature type="chain" id="PRO_5043774148" description="Phenoloxidase-activating factor 2" evidence="7">
    <location>
        <begin position="25"/>
        <end position="374"/>
    </location>
</feature>
<comment type="subcellular location">
    <subcellularLocation>
        <location evidence="1">Secreted</location>
    </subcellularLocation>
</comment>
<evidence type="ECO:0000256" key="5">
    <source>
        <dbReference type="ARBA" id="ARBA00068096"/>
    </source>
</evidence>
<dbReference type="GO" id="GO:0005576">
    <property type="term" value="C:extracellular region"/>
    <property type="evidence" value="ECO:0007669"/>
    <property type="project" value="UniProtKB-SubCell"/>
</dbReference>
<proteinExistence type="inferred from homology"/>
<evidence type="ECO:0000259" key="8">
    <source>
        <dbReference type="PROSITE" id="PS50240"/>
    </source>
</evidence>
<keyword evidence="7" id="KW-0732">Signal</keyword>
<dbReference type="FunFam" id="2.40.10.10:FF:000038">
    <property type="entry name" value="Serine protease"/>
    <property type="match status" value="1"/>
</dbReference>
<dbReference type="GO" id="GO:0006508">
    <property type="term" value="P:proteolysis"/>
    <property type="evidence" value="ECO:0007669"/>
    <property type="project" value="InterPro"/>
</dbReference>
<dbReference type="PROSITE" id="PS50240">
    <property type="entry name" value="TRYPSIN_DOM"/>
    <property type="match status" value="1"/>
</dbReference>
<dbReference type="InterPro" id="IPR001254">
    <property type="entry name" value="Trypsin_dom"/>
</dbReference>
<evidence type="ECO:0000256" key="4">
    <source>
        <dbReference type="ARBA" id="ARBA00024195"/>
    </source>
</evidence>
<organism evidence="9 10">
    <name type="scientific">Leptosia nina</name>
    <dbReference type="NCBI Taxonomy" id="320188"/>
    <lineage>
        <taxon>Eukaryota</taxon>
        <taxon>Metazoa</taxon>
        <taxon>Ecdysozoa</taxon>
        <taxon>Arthropoda</taxon>
        <taxon>Hexapoda</taxon>
        <taxon>Insecta</taxon>
        <taxon>Pterygota</taxon>
        <taxon>Neoptera</taxon>
        <taxon>Endopterygota</taxon>
        <taxon>Lepidoptera</taxon>
        <taxon>Glossata</taxon>
        <taxon>Ditrysia</taxon>
        <taxon>Papilionoidea</taxon>
        <taxon>Pieridae</taxon>
        <taxon>Pierinae</taxon>
        <taxon>Leptosia</taxon>
    </lineage>
</organism>
<evidence type="ECO:0000313" key="9">
    <source>
        <dbReference type="EMBL" id="CAK1553820.1"/>
    </source>
</evidence>
<keyword evidence="2" id="KW-0964">Secreted</keyword>
<comment type="similarity">
    <text evidence="4">Belongs to the peptidase S1 family. CLIP subfamily.</text>
</comment>